<keyword evidence="4" id="KW-1185">Reference proteome</keyword>
<dbReference type="Proteomes" id="UP000198211">
    <property type="component" value="Unassembled WGS sequence"/>
</dbReference>
<dbReference type="InterPro" id="IPR050951">
    <property type="entry name" value="Retrovirus_Pol_polyprotein"/>
</dbReference>
<dbReference type="Gene3D" id="3.30.420.10">
    <property type="entry name" value="Ribonuclease H-like superfamily/Ribonuclease H"/>
    <property type="match status" value="1"/>
</dbReference>
<evidence type="ECO:0000259" key="2">
    <source>
        <dbReference type="PROSITE" id="PS50994"/>
    </source>
</evidence>
<name>A0A225VDY5_9STRA</name>
<feature type="region of interest" description="Disordered" evidence="1">
    <location>
        <begin position="158"/>
        <end position="181"/>
    </location>
</feature>
<dbReference type="OrthoDB" id="101303at2759"/>
<keyword evidence="3" id="KW-0695">RNA-directed DNA polymerase</keyword>
<dbReference type="GO" id="GO:0015074">
    <property type="term" value="P:DNA integration"/>
    <property type="evidence" value="ECO:0007669"/>
    <property type="project" value="InterPro"/>
</dbReference>
<keyword evidence="3" id="KW-0808">Transferase</keyword>
<evidence type="ECO:0000256" key="1">
    <source>
        <dbReference type="SAM" id="MobiDB-lite"/>
    </source>
</evidence>
<comment type="caution">
    <text evidence="3">The sequence shown here is derived from an EMBL/GenBank/DDBJ whole genome shotgun (WGS) entry which is preliminary data.</text>
</comment>
<gene>
    <name evidence="3" type="ORF">PHMEG_00025160</name>
</gene>
<dbReference type="EMBL" id="NBNE01005692">
    <property type="protein sequence ID" value="OWZ03159.1"/>
    <property type="molecule type" value="Genomic_DNA"/>
</dbReference>
<dbReference type="PROSITE" id="PS50994">
    <property type="entry name" value="INTEGRASE"/>
    <property type="match status" value="1"/>
</dbReference>
<reference evidence="4" key="1">
    <citation type="submission" date="2017-03" db="EMBL/GenBank/DDBJ databases">
        <title>Phytopthora megakarya and P. palmivora, two closely related causual agents of cacao black pod achieved similar genome size and gene model numbers by different mechanisms.</title>
        <authorList>
            <person name="Ali S."/>
            <person name="Shao J."/>
            <person name="Larry D.J."/>
            <person name="Kronmiller B."/>
            <person name="Shen D."/>
            <person name="Strem M.D."/>
            <person name="Melnick R.L."/>
            <person name="Guiltinan M.J."/>
            <person name="Tyler B.M."/>
            <person name="Meinhardt L.W."/>
            <person name="Bailey B.A."/>
        </authorList>
    </citation>
    <scope>NUCLEOTIDE SEQUENCE [LARGE SCALE GENOMIC DNA]</scope>
    <source>
        <strain evidence="4">zdho120</strain>
    </source>
</reference>
<dbReference type="GO" id="GO:0003676">
    <property type="term" value="F:nucleic acid binding"/>
    <property type="evidence" value="ECO:0007669"/>
    <property type="project" value="InterPro"/>
</dbReference>
<protein>
    <submittedName>
        <fullName evidence="3">Reverse transcriptase</fullName>
    </submittedName>
</protein>
<dbReference type="InterPro" id="IPR012337">
    <property type="entry name" value="RNaseH-like_sf"/>
</dbReference>
<sequence>MIYFLRPSHAEFGGRSRSVAETGSTRNVQSDVLYHYQTTLEGECQGVGRTYQRIRDHFHRRGLYQSVHRYAGECVDCEIGKAKPVIQGESPENLQAAYPFQIIAMDHIPPLHRSYKGNTELLIWVDLFTGYMIAKASASRSAQTVAESYEECVFRQQDPGTTAANDDGVPTSSQRDRGNNGVQTATRALQMYVRDLDQKNWVEWDPRPTLETTIPVGCTRRRDRDSRRWRYRVQRLYQQSREAVNARLREAIGDRDSRHNEDVGLHLIEAGSRVWLYLDRVVNARLREAIGDRDSRHNEDVTLAKLAHLWHGPFRVAEKINEFTIKLEIAGTGYPIFPVVHVDFPDRPRVEFTVHESDRFDFDEVLLPEDSWVPDPRTDDYEGERISDVRSGKKERFGRVYRNFWCIGWDTTNRPESTKLTSTAAQC</sequence>
<dbReference type="InterPro" id="IPR036397">
    <property type="entry name" value="RNaseH_sf"/>
</dbReference>
<proteinExistence type="predicted"/>
<dbReference type="AlphaFoldDB" id="A0A225VDY5"/>
<dbReference type="PANTHER" id="PTHR37984:SF5">
    <property type="entry name" value="PROTEIN NYNRIN-LIKE"/>
    <property type="match status" value="1"/>
</dbReference>
<organism evidence="3 4">
    <name type="scientific">Phytophthora megakarya</name>
    <dbReference type="NCBI Taxonomy" id="4795"/>
    <lineage>
        <taxon>Eukaryota</taxon>
        <taxon>Sar</taxon>
        <taxon>Stramenopiles</taxon>
        <taxon>Oomycota</taxon>
        <taxon>Peronosporomycetes</taxon>
        <taxon>Peronosporales</taxon>
        <taxon>Peronosporaceae</taxon>
        <taxon>Phytophthora</taxon>
    </lineage>
</organism>
<keyword evidence="3" id="KW-0548">Nucleotidyltransferase</keyword>
<dbReference type="PANTHER" id="PTHR37984">
    <property type="entry name" value="PROTEIN CBG26694"/>
    <property type="match status" value="1"/>
</dbReference>
<evidence type="ECO:0000313" key="3">
    <source>
        <dbReference type="EMBL" id="OWZ03159.1"/>
    </source>
</evidence>
<dbReference type="GO" id="GO:0003964">
    <property type="term" value="F:RNA-directed DNA polymerase activity"/>
    <property type="evidence" value="ECO:0007669"/>
    <property type="project" value="UniProtKB-KW"/>
</dbReference>
<accession>A0A225VDY5</accession>
<feature type="domain" description="Integrase catalytic" evidence="2">
    <location>
        <begin position="95"/>
        <end position="196"/>
    </location>
</feature>
<dbReference type="InterPro" id="IPR001584">
    <property type="entry name" value="Integrase_cat-core"/>
</dbReference>
<evidence type="ECO:0000313" key="4">
    <source>
        <dbReference type="Proteomes" id="UP000198211"/>
    </source>
</evidence>
<dbReference type="SUPFAM" id="SSF53098">
    <property type="entry name" value="Ribonuclease H-like"/>
    <property type="match status" value="1"/>
</dbReference>